<dbReference type="Proteomes" id="UP000198724">
    <property type="component" value="Unassembled WGS sequence"/>
</dbReference>
<proteinExistence type="predicted"/>
<sequence>MEFKIYQCLADLSKKLYAASNDLSENYSVCWQNSSYLTEAIVSDIQSITNEACFVTNVSYYLEDTTYRQGASGCILEIKFNQGDEFTITAECLIDYGKVMLRVKQSSSDSKYNAISEMIEAKYSSEYKTELRELEKLLPTRLSAASKE</sequence>
<evidence type="ECO:0000313" key="1">
    <source>
        <dbReference type="EMBL" id="SFH07226.1"/>
    </source>
</evidence>
<evidence type="ECO:0000313" key="2">
    <source>
        <dbReference type="Proteomes" id="UP000198724"/>
    </source>
</evidence>
<gene>
    <name evidence="1" type="ORF">SAMN05421739_105323</name>
</gene>
<protein>
    <submittedName>
        <fullName evidence="1">Uncharacterized protein</fullName>
    </submittedName>
</protein>
<dbReference type="RefSeq" id="WP_092103626.1">
    <property type="nucleotide sequence ID" value="NZ_FOOT01000005.1"/>
</dbReference>
<reference evidence="2" key="1">
    <citation type="submission" date="2016-10" db="EMBL/GenBank/DDBJ databases">
        <authorList>
            <person name="Varghese N."/>
            <person name="Submissions S."/>
        </authorList>
    </citation>
    <scope>NUCLEOTIDE SEQUENCE [LARGE SCALE GENOMIC DNA]</scope>
    <source>
        <strain evidence="2">LP51</strain>
    </source>
</reference>
<organism evidence="1 2">
    <name type="scientific">Pontibacter chinhatensis</name>
    <dbReference type="NCBI Taxonomy" id="1436961"/>
    <lineage>
        <taxon>Bacteria</taxon>
        <taxon>Pseudomonadati</taxon>
        <taxon>Bacteroidota</taxon>
        <taxon>Cytophagia</taxon>
        <taxon>Cytophagales</taxon>
        <taxon>Hymenobacteraceae</taxon>
        <taxon>Pontibacter</taxon>
    </lineage>
</organism>
<name>A0A1I2X3G1_9BACT</name>
<keyword evidence="2" id="KW-1185">Reference proteome</keyword>
<dbReference type="AlphaFoldDB" id="A0A1I2X3G1"/>
<accession>A0A1I2X3G1</accession>
<dbReference type="EMBL" id="FOOT01000005">
    <property type="protein sequence ID" value="SFH07226.1"/>
    <property type="molecule type" value="Genomic_DNA"/>
</dbReference>